<gene>
    <name evidence="2" type="ORF">ACFSR2_23195</name>
</gene>
<name>A0ABW5JCM4_9BACT</name>
<evidence type="ECO:0000259" key="1">
    <source>
        <dbReference type="SMART" id="SM01321"/>
    </source>
</evidence>
<dbReference type="RefSeq" id="WP_340234162.1">
    <property type="nucleotide sequence ID" value="NZ_JBBEWC010000001.1"/>
</dbReference>
<evidence type="ECO:0000313" key="3">
    <source>
        <dbReference type="Proteomes" id="UP001597510"/>
    </source>
</evidence>
<dbReference type="InterPro" id="IPR002686">
    <property type="entry name" value="Transposase_17"/>
</dbReference>
<protein>
    <submittedName>
        <fullName evidence="2">Transposase</fullName>
    </submittedName>
</protein>
<dbReference type="InterPro" id="IPR052715">
    <property type="entry name" value="RAYT_transposase"/>
</dbReference>
<dbReference type="SMART" id="SM01321">
    <property type="entry name" value="Y1_Tnp"/>
    <property type="match status" value="1"/>
</dbReference>
<dbReference type="PANTHER" id="PTHR36966">
    <property type="entry name" value="REP-ASSOCIATED TYROSINE TRANSPOSASE"/>
    <property type="match status" value="1"/>
</dbReference>
<dbReference type="PANTHER" id="PTHR36966:SF1">
    <property type="entry name" value="REP-ASSOCIATED TYROSINE TRANSPOSASE"/>
    <property type="match status" value="1"/>
</dbReference>
<feature type="domain" description="Transposase IS200-like" evidence="1">
    <location>
        <begin position="23"/>
        <end position="188"/>
    </location>
</feature>
<dbReference type="EMBL" id="JBHULC010000038">
    <property type="protein sequence ID" value="MFD2523826.1"/>
    <property type="molecule type" value="Genomic_DNA"/>
</dbReference>
<keyword evidence="3" id="KW-1185">Reference proteome</keyword>
<dbReference type="InterPro" id="IPR036515">
    <property type="entry name" value="Transposase_17_sf"/>
</dbReference>
<proteinExistence type="predicted"/>
<accession>A0ABW5JCM4</accession>
<dbReference type="Gene3D" id="3.30.70.1290">
    <property type="entry name" value="Transposase IS200-like"/>
    <property type="match status" value="1"/>
</dbReference>
<organism evidence="2 3">
    <name type="scientific">Emticicia soli</name>
    <dbReference type="NCBI Taxonomy" id="2027878"/>
    <lineage>
        <taxon>Bacteria</taxon>
        <taxon>Pseudomonadati</taxon>
        <taxon>Bacteroidota</taxon>
        <taxon>Cytophagia</taxon>
        <taxon>Cytophagales</taxon>
        <taxon>Leadbetterellaceae</taxon>
        <taxon>Emticicia</taxon>
    </lineage>
</organism>
<sequence>MSADKFQNKYRIPSARHPNWDYGLNGVYFITICTKNRQYFFGECIEGKMKLSTAGAIVQGFWYEIPKHFPFVSLGNFIVMPNHIHGILILSKNLTKNIDDISISDVETGHCPVSTQNDGLTKEDSPSKLRFRNQGKNTVSSIIGSFKSVCTKHIHKIIPDFGWQTRFWDNIIKDDSSFYAISQYIINNPLTWENDKLFGEETVKLTESSSNIDE</sequence>
<comment type="caution">
    <text evidence="2">The sequence shown here is derived from an EMBL/GenBank/DDBJ whole genome shotgun (WGS) entry which is preliminary data.</text>
</comment>
<dbReference type="Proteomes" id="UP001597510">
    <property type="component" value="Unassembled WGS sequence"/>
</dbReference>
<reference evidence="3" key="1">
    <citation type="journal article" date="2019" name="Int. J. Syst. Evol. Microbiol.">
        <title>The Global Catalogue of Microorganisms (GCM) 10K type strain sequencing project: providing services to taxonomists for standard genome sequencing and annotation.</title>
        <authorList>
            <consortium name="The Broad Institute Genomics Platform"/>
            <consortium name="The Broad Institute Genome Sequencing Center for Infectious Disease"/>
            <person name="Wu L."/>
            <person name="Ma J."/>
        </authorList>
    </citation>
    <scope>NUCLEOTIDE SEQUENCE [LARGE SCALE GENOMIC DNA]</scope>
    <source>
        <strain evidence="3">KCTC 52344</strain>
    </source>
</reference>
<evidence type="ECO:0000313" key="2">
    <source>
        <dbReference type="EMBL" id="MFD2523826.1"/>
    </source>
</evidence>
<dbReference type="SUPFAM" id="SSF143422">
    <property type="entry name" value="Transposase IS200-like"/>
    <property type="match status" value="1"/>
</dbReference>